<reference evidence="2" key="1">
    <citation type="journal article" date="2010" name="BMC Genomics">
        <title>An insight into the sialome of Glossina morsitans morsitans.</title>
        <authorList>
            <person name="Alves-Silva J."/>
            <person name="Ribeiro J.M."/>
            <person name="Van Den Abbeele J."/>
            <person name="Attardo G."/>
            <person name="Hao Z."/>
            <person name="Haines L.R."/>
            <person name="Soares M.B."/>
            <person name="Berriman M."/>
            <person name="Aksoy S."/>
            <person name="Lehane M.J."/>
        </authorList>
    </citation>
    <scope>NUCLEOTIDE SEQUENCE</scope>
    <source>
        <tissue evidence="2">Salivary gland</tissue>
    </source>
</reference>
<feature type="transmembrane region" description="Helical" evidence="1">
    <location>
        <begin position="6"/>
        <end position="27"/>
    </location>
</feature>
<sequence>MSMFSVVFFFLFLFFFFFLDIICFIYINTIFKSYHKRKNSYNYYIIFLELNNN</sequence>
<accession>D3TSG5</accession>
<evidence type="ECO:0000313" key="2">
    <source>
        <dbReference type="EMBL" id="ADD20643.1"/>
    </source>
</evidence>
<proteinExistence type="evidence at transcript level"/>
<keyword evidence="1" id="KW-1133">Transmembrane helix</keyword>
<organism evidence="2">
    <name type="scientific">Glossina morsitans morsitans</name>
    <name type="common">Savannah tsetse fly</name>
    <dbReference type="NCBI Taxonomy" id="37546"/>
    <lineage>
        <taxon>Eukaryota</taxon>
        <taxon>Metazoa</taxon>
        <taxon>Ecdysozoa</taxon>
        <taxon>Arthropoda</taxon>
        <taxon>Hexapoda</taxon>
        <taxon>Insecta</taxon>
        <taxon>Pterygota</taxon>
        <taxon>Neoptera</taxon>
        <taxon>Endopterygota</taxon>
        <taxon>Diptera</taxon>
        <taxon>Brachycera</taxon>
        <taxon>Muscomorpha</taxon>
        <taxon>Hippoboscoidea</taxon>
        <taxon>Glossinidae</taxon>
        <taxon>Glossina</taxon>
    </lineage>
</organism>
<name>D3TSG5_GLOMM</name>
<dbReference type="AlphaFoldDB" id="D3TSG5"/>
<keyword evidence="1" id="KW-0812">Transmembrane</keyword>
<dbReference type="EMBL" id="EZ424367">
    <property type="protein sequence ID" value="ADD20643.1"/>
    <property type="molecule type" value="mRNA"/>
</dbReference>
<protein>
    <submittedName>
        <fullName evidence="2">Hypothetical secreted peptide</fullName>
    </submittedName>
</protein>
<reference evidence="2" key="2">
    <citation type="submission" date="2010-01" db="EMBL/GenBank/DDBJ databases">
        <authorList>
            <consortium name="International Glossina Genome Initiative"/>
            <person name="da Silva J."/>
            <person name="Ribeiro J.M.C."/>
            <person name="Abbeele J.V."/>
            <person name="Attardo G."/>
            <person name="Hao Z."/>
            <person name="Haines L.R."/>
            <person name="Soares M.B."/>
            <person name="Berriman M."/>
            <person name="Aksoy S."/>
            <person name="Lehane M.J."/>
        </authorList>
    </citation>
    <scope>NUCLEOTIDE SEQUENCE</scope>
    <source>
        <tissue evidence="2">Salivary gland</tissue>
    </source>
</reference>
<keyword evidence="1" id="KW-0472">Membrane</keyword>
<evidence type="ECO:0000256" key="1">
    <source>
        <dbReference type="SAM" id="Phobius"/>
    </source>
</evidence>